<dbReference type="Pfam" id="PF02367">
    <property type="entry name" value="TsaE"/>
    <property type="match status" value="1"/>
</dbReference>
<keyword evidence="4" id="KW-0963">Cytoplasm</keyword>
<dbReference type="EMBL" id="PCWR01000062">
    <property type="protein sequence ID" value="PIR06211.1"/>
    <property type="molecule type" value="Genomic_DNA"/>
</dbReference>
<evidence type="ECO:0000256" key="10">
    <source>
        <dbReference type="ARBA" id="ARBA00032441"/>
    </source>
</evidence>
<dbReference type="PANTHER" id="PTHR33540">
    <property type="entry name" value="TRNA THREONYLCARBAMOYLADENOSINE BIOSYNTHESIS PROTEIN TSAE"/>
    <property type="match status" value="1"/>
</dbReference>
<dbReference type="GO" id="GO:0002949">
    <property type="term" value="P:tRNA threonylcarbamoyladenosine modification"/>
    <property type="evidence" value="ECO:0007669"/>
    <property type="project" value="InterPro"/>
</dbReference>
<dbReference type="NCBIfam" id="TIGR00150">
    <property type="entry name" value="T6A_YjeE"/>
    <property type="match status" value="1"/>
</dbReference>
<sequence length="153" mass="17847">MSFKLKSSSWQSTQKIARLFAQTILEKKPRSQGALVLGLMGELGSGKTTFIRGFIKSFGIKKRITSPTFLIMRKFFSASQKCYLYHFDFYRSSSRKDLKILEFDKIIKNPQNIVLIEWAEKIKNLLPKNAIWLTFQHGKEINQRLILIKTKNK</sequence>
<keyword evidence="11" id="KW-0808">Transferase</keyword>
<dbReference type="SUPFAM" id="SSF52540">
    <property type="entry name" value="P-loop containing nucleoside triphosphate hydrolases"/>
    <property type="match status" value="1"/>
</dbReference>
<organism evidence="11 12">
    <name type="scientific">Candidatus Jorgensenbacteria bacterium CG11_big_fil_rev_8_21_14_0_20_38_23</name>
    <dbReference type="NCBI Taxonomy" id="1974594"/>
    <lineage>
        <taxon>Bacteria</taxon>
        <taxon>Candidatus Joergenseniibacteriota</taxon>
    </lineage>
</organism>
<dbReference type="AlphaFoldDB" id="A0A2H0NBE9"/>
<reference evidence="11 12" key="1">
    <citation type="submission" date="2017-09" db="EMBL/GenBank/DDBJ databases">
        <title>Depth-based differentiation of microbial function through sediment-hosted aquifers and enrichment of novel symbionts in the deep terrestrial subsurface.</title>
        <authorList>
            <person name="Probst A.J."/>
            <person name="Ladd B."/>
            <person name="Jarett J.K."/>
            <person name="Geller-Mcgrath D.E."/>
            <person name="Sieber C.M."/>
            <person name="Emerson J.B."/>
            <person name="Anantharaman K."/>
            <person name="Thomas B.C."/>
            <person name="Malmstrom R."/>
            <person name="Stieglmeier M."/>
            <person name="Klingl A."/>
            <person name="Woyke T."/>
            <person name="Ryan C.M."/>
            <person name="Banfield J.F."/>
        </authorList>
    </citation>
    <scope>NUCLEOTIDE SEQUENCE [LARGE SCALE GENOMIC DNA]</scope>
    <source>
        <strain evidence="11">CG11_big_fil_rev_8_21_14_0_20_38_23</strain>
    </source>
</reference>
<keyword evidence="6" id="KW-0479">Metal-binding</keyword>
<evidence type="ECO:0000256" key="4">
    <source>
        <dbReference type="ARBA" id="ARBA00022490"/>
    </source>
</evidence>
<dbReference type="InterPro" id="IPR003442">
    <property type="entry name" value="T6A_TsaE"/>
</dbReference>
<comment type="similarity">
    <text evidence="2">Belongs to the TsaE family.</text>
</comment>
<protein>
    <recommendedName>
        <fullName evidence="3">tRNA threonylcarbamoyladenosine biosynthesis protein TsaE</fullName>
    </recommendedName>
    <alternativeName>
        <fullName evidence="10">t(6)A37 threonylcarbamoyladenosine biosynthesis protein TsaE</fullName>
    </alternativeName>
</protein>
<evidence type="ECO:0000313" key="11">
    <source>
        <dbReference type="EMBL" id="PIR06211.1"/>
    </source>
</evidence>
<proteinExistence type="inferred from homology"/>
<dbReference type="PANTHER" id="PTHR33540:SF2">
    <property type="entry name" value="TRNA THREONYLCARBAMOYLADENOSINE BIOSYNTHESIS PROTEIN TSAE"/>
    <property type="match status" value="1"/>
</dbReference>
<dbReference type="GO" id="GO:0046872">
    <property type="term" value="F:metal ion binding"/>
    <property type="evidence" value="ECO:0007669"/>
    <property type="project" value="UniProtKB-KW"/>
</dbReference>
<evidence type="ECO:0000313" key="12">
    <source>
        <dbReference type="Proteomes" id="UP000228867"/>
    </source>
</evidence>
<evidence type="ECO:0000256" key="5">
    <source>
        <dbReference type="ARBA" id="ARBA00022694"/>
    </source>
</evidence>
<evidence type="ECO:0000256" key="1">
    <source>
        <dbReference type="ARBA" id="ARBA00004496"/>
    </source>
</evidence>
<dbReference type="Gene3D" id="3.40.50.300">
    <property type="entry name" value="P-loop containing nucleotide triphosphate hydrolases"/>
    <property type="match status" value="1"/>
</dbReference>
<comment type="caution">
    <text evidence="11">The sequence shown here is derived from an EMBL/GenBank/DDBJ whole genome shotgun (WGS) entry which is preliminary data.</text>
</comment>
<evidence type="ECO:0000256" key="7">
    <source>
        <dbReference type="ARBA" id="ARBA00022741"/>
    </source>
</evidence>
<evidence type="ECO:0000256" key="8">
    <source>
        <dbReference type="ARBA" id="ARBA00022840"/>
    </source>
</evidence>
<dbReference type="GO" id="GO:0005737">
    <property type="term" value="C:cytoplasm"/>
    <property type="evidence" value="ECO:0007669"/>
    <property type="project" value="UniProtKB-SubCell"/>
</dbReference>
<evidence type="ECO:0000256" key="2">
    <source>
        <dbReference type="ARBA" id="ARBA00007599"/>
    </source>
</evidence>
<keyword evidence="8" id="KW-0067">ATP-binding</keyword>
<evidence type="ECO:0000256" key="9">
    <source>
        <dbReference type="ARBA" id="ARBA00022842"/>
    </source>
</evidence>
<dbReference type="Proteomes" id="UP000228867">
    <property type="component" value="Unassembled WGS sequence"/>
</dbReference>
<evidence type="ECO:0000256" key="6">
    <source>
        <dbReference type="ARBA" id="ARBA00022723"/>
    </source>
</evidence>
<name>A0A2H0NBE9_9BACT</name>
<comment type="subcellular location">
    <subcellularLocation>
        <location evidence="1">Cytoplasm</location>
    </subcellularLocation>
</comment>
<accession>A0A2H0NBE9</accession>
<keyword evidence="7" id="KW-0547">Nucleotide-binding</keyword>
<gene>
    <name evidence="11" type="ORF">COV54_03080</name>
</gene>
<keyword evidence="5" id="KW-0819">tRNA processing</keyword>
<evidence type="ECO:0000256" key="3">
    <source>
        <dbReference type="ARBA" id="ARBA00019010"/>
    </source>
</evidence>
<dbReference type="GO" id="GO:0016740">
    <property type="term" value="F:transferase activity"/>
    <property type="evidence" value="ECO:0007669"/>
    <property type="project" value="UniProtKB-KW"/>
</dbReference>
<dbReference type="GO" id="GO:0005524">
    <property type="term" value="F:ATP binding"/>
    <property type="evidence" value="ECO:0007669"/>
    <property type="project" value="UniProtKB-KW"/>
</dbReference>
<keyword evidence="9" id="KW-0460">Magnesium</keyword>
<dbReference type="InterPro" id="IPR027417">
    <property type="entry name" value="P-loop_NTPase"/>
</dbReference>